<accession>A0A7V5PNI8</accession>
<evidence type="ECO:0000256" key="2">
    <source>
        <dbReference type="SAM" id="MobiDB-lite"/>
    </source>
</evidence>
<dbReference type="InterPro" id="IPR036278">
    <property type="entry name" value="Sialidase_sf"/>
</dbReference>
<dbReference type="AlphaFoldDB" id="A0A7V5PNI8"/>
<sequence length="970" mass="109554">MRTFYFSVLTTLIFALTALAQKSNIPYTPAQQRLQAYATRQTLKQHSLVKNLPFRSIGPTVMSGRAVDIDADPAHPGHFYVAYASGGLWFTDNNGVTFRPLFEHQPVMTIGDIAVDWRHSGAIWVGTGENNSSRSSYSGTGIYKSTDHGKSWQHMGLAESHHIGRIVIHPEHPDTVWVAALGHLYSNNPERGVYKTTDGGQHWRRVLYVNDSTGAIDLVADPQNPNTLYAAMWERSRRAWNFKEGGPGSGIYKSMDGGESWQRLTMPGSGFPADSGVGRIGLAVYPGNPQILYAFLDNQNHRPKEEEFPVSKEKLRVMSVKDFLKLNADDLNDFLDRYHFPMEFNADTLFQLARKGKIKPVTLVEYLEDANAQLFETPVIGAEVYRSDDGGINWRKTHQDYLDKMVYTFGYYFGQIRVAPDDPQHLFLLGVPVVESTDGGQTFHSLIKENVHVDNHALWINPHNPRHLILGNDGGINISYDGGKSWLKANAPPVGQFYTVAMDMAKPFHVLGGLQDNGVWYGPHNYKPSSRWQATGHYPYRSIMDGDGMQIAVDTRDNNTVYTGYQFGNYFRIDLQSGEQKQITPKHKLGQRPYRFNWQTPIHLSVHNQDILYLGSQKLHRSMDKGDHWEEISPDLTRGGKKGDVPYGTLTTIHESPLKFGLIYTGSDDGLVYVTKDGGATWQRISDSLPQNFWVSRVQASAHDTATVYLSLNGYRWDNFRALIYKSTDYGQHWQPIGLDLPDEPVNVIKEDPVNPQILYVGTDHGLYVSLNGGKSFMAFDGGLPDAPVHDLAVHPRDKKLVVATHGRSLYLADVAQLQKLTEKVLSKPLAAFKIPEITYTKNWGNRKYDWRFNEPEPITIGFYCQRGSASVIQIKKDKLRVTTLTDTSEAGLNYVRYDLTVPEKTFKKLVKTLPQKERPKKIKAADNGKFYLPPGDYTVTIRHLGQQVRRKLTVKPPKKKERKKSKKTP</sequence>
<keyword evidence="5" id="KW-0378">Hydrolase</keyword>
<evidence type="ECO:0000259" key="4">
    <source>
        <dbReference type="Pfam" id="PF15902"/>
    </source>
</evidence>
<dbReference type="EMBL" id="DROD01000282">
    <property type="protein sequence ID" value="HHJ52372.1"/>
    <property type="molecule type" value="Genomic_DNA"/>
</dbReference>
<dbReference type="InterPro" id="IPR052025">
    <property type="entry name" value="Xyloglucanase_GH74"/>
</dbReference>
<dbReference type="Pfam" id="PF15902">
    <property type="entry name" value="Sortilin-Vps10"/>
    <property type="match status" value="1"/>
</dbReference>
<dbReference type="CDD" id="cd15482">
    <property type="entry name" value="Sialidase_non-viral"/>
    <property type="match status" value="2"/>
</dbReference>
<dbReference type="Proteomes" id="UP000886124">
    <property type="component" value="Unassembled WGS sequence"/>
</dbReference>
<reference evidence="5" key="1">
    <citation type="journal article" date="2020" name="mSystems">
        <title>Genome- and Community-Level Interaction Insights into Carbon Utilization and Element Cycling Functions of Hydrothermarchaeota in Hydrothermal Sediment.</title>
        <authorList>
            <person name="Zhou Z."/>
            <person name="Liu Y."/>
            <person name="Xu W."/>
            <person name="Pan J."/>
            <person name="Luo Z.H."/>
            <person name="Li M."/>
        </authorList>
    </citation>
    <scope>NUCLEOTIDE SEQUENCE [LARGE SCALE GENOMIC DNA]</scope>
    <source>
        <strain evidence="5">HyVt-527</strain>
    </source>
</reference>
<keyword evidence="1" id="KW-0677">Repeat</keyword>
<feature type="domain" description="Sortilin N-terminal" evidence="4">
    <location>
        <begin position="142"/>
        <end position="265"/>
    </location>
</feature>
<feature type="signal peptide" evidence="3">
    <location>
        <begin position="1"/>
        <end position="20"/>
    </location>
</feature>
<dbReference type="SUPFAM" id="SSF110296">
    <property type="entry name" value="Oligoxyloglucan reducing end-specific cellobiohydrolase"/>
    <property type="match status" value="1"/>
</dbReference>
<proteinExistence type="predicted"/>
<dbReference type="PANTHER" id="PTHR43739">
    <property type="entry name" value="XYLOGLUCANASE (EUROFUNG)"/>
    <property type="match status" value="1"/>
</dbReference>
<dbReference type="SUPFAM" id="SSF50939">
    <property type="entry name" value="Sialidases"/>
    <property type="match status" value="1"/>
</dbReference>
<feature type="chain" id="PRO_5031388963" evidence="3">
    <location>
        <begin position="21"/>
        <end position="970"/>
    </location>
</feature>
<evidence type="ECO:0000256" key="1">
    <source>
        <dbReference type="ARBA" id="ARBA00022737"/>
    </source>
</evidence>
<dbReference type="InterPro" id="IPR015943">
    <property type="entry name" value="WD40/YVTN_repeat-like_dom_sf"/>
</dbReference>
<name>A0A7V5PNI8_CALAY</name>
<protein>
    <submittedName>
        <fullName evidence="5">Glycosyl hydrolase</fullName>
    </submittedName>
</protein>
<dbReference type="PANTHER" id="PTHR43739:SF5">
    <property type="entry name" value="EXO-ALPHA-SIALIDASE"/>
    <property type="match status" value="1"/>
</dbReference>
<organism evidence="5">
    <name type="scientific">Caldithrix abyssi</name>
    <dbReference type="NCBI Taxonomy" id="187145"/>
    <lineage>
        <taxon>Bacteria</taxon>
        <taxon>Pseudomonadati</taxon>
        <taxon>Calditrichota</taxon>
        <taxon>Calditrichia</taxon>
        <taxon>Calditrichales</taxon>
        <taxon>Calditrichaceae</taxon>
        <taxon>Caldithrix</taxon>
    </lineage>
</organism>
<evidence type="ECO:0000256" key="3">
    <source>
        <dbReference type="SAM" id="SignalP"/>
    </source>
</evidence>
<feature type="compositionally biased region" description="Basic residues" evidence="2">
    <location>
        <begin position="949"/>
        <end position="970"/>
    </location>
</feature>
<evidence type="ECO:0000313" key="5">
    <source>
        <dbReference type="EMBL" id="HHJ52372.1"/>
    </source>
</evidence>
<dbReference type="Gene3D" id="2.130.10.10">
    <property type="entry name" value="YVTN repeat-like/Quinoprotein amine dehydrogenase"/>
    <property type="match status" value="5"/>
</dbReference>
<comment type="caution">
    <text evidence="5">The sequence shown here is derived from an EMBL/GenBank/DDBJ whole genome shotgun (WGS) entry which is preliminary data.</text>
</comment>
<feature type="region of interest" description="Disordered" evidence="2">
    <location>
        <begin position="948"/>
        <end position="970"/>
    </location>
</feature>
<keyword evidence="3" id="KW-0732">Signal</keyword>
<dbReference type="GO" id="GO:0016787">
    <property type="term" value="F:hydrolase activity"/>
    <property type="evidence" value="ECO:0007669"/>
    <property type="project" value="UniProtKB-KW"/>
</dbReference>
<dbReference type="InterPro" id="IPR031778">
    <property type="entry name" value="Sortilin_N"/>
</dbReference>
<gene>
    <name evidence="5" type="ORF">ENJ89_04185</name>
</gene>
<dbReference type="GO" id="GO:0010411">
    <property type="term" value="P:xyloglucan metabolic process"/>
    <property type="evidence" value="ECO:0007669"/>
    <property type="project" value="TreeGrafter"/>
</dbReference>